<protein>
    <recommendedName>
        <fullName evidence="1">Aminoglycoside phosphotransferase domain-containing protein</fullName>
    </recommendedName>
</protein>
<feature type="domain" description="Aminoglycoside phosphotransferase" evidence="1">
    <location>
        <begin position="62"/>
        <end position="244"/>
    </location>
</feature>
<proteinExistence type="predicted"/>
<comment type="caution">
    <text evidence="2">The sequence shown here is derived from an EMBL/GenBank/DDBJ whole genome shotgun (WGS) entry which is preliminary data.</text>
</comment>
<dbReference type="RefSeq" id="WP_323377482.1">
    <property type="nucleotide sequence ID" value="NZ_WEGJ01000004.1"/>
</dbReference>
<evidence type="ECO:0000259" key="1">
    <source>
        <dbReference type="Pfam" id="PF01636"/>
    </source>
</evidence>
<sequence>MQPSLSQRLADLRPGHPHRVLADRPDATVIAGGGVVLKAHAPRTDPAELAVRLRIAAHPALAGILLAPLPGPRTALDDRPVTRWPEGGPVSPVPDDAPWAAAGRLLARLHRVPLDTLPGPVPAMRGPAKAARAVGRLRALGTYEDKADGNEADAVLRAWAPLPAWTRGEAPYTGPGALCHGDLHLGQLVRHPLPGGPWLLIDIDDLGAGDPAWDLARPAACYATGLLLPEEWATLLTAYRDAGGPAAGTPADGLWPARLDVPARALTVQLAALSLVRAHEEGRPPDDVDLGLVEACARMVCAPAPPGGDE</sequence>
<name>A0A7K0CEX6_9ACTN</name>
<dbReference type="Gene3D" id="3.90.1200.10">
    <property type="match status" value="1"/>
</dbReference>
<dbReference type="Proteomes" id="UP000466345">
    <property type="component" value="Unassembled WGS sequence"/>
</dbReference>
<reference evidence="2 3" key="1">
    <citation type="submission" date="2019-10" db="EMBL/GenBank/DDBJ databases">
        <title>Streptomyces smaragdinus sp. nov. and Streptomyces fabii sp. nov., isolated from the gut of fungus growing-termite Macrotermes natalensis.</title>
        <authorList>
            <person name="Schwitalla J."/>
            <person name="Benndorf R."/>
            <person name="Martin K."/>
            <person name="De Beer W."/>
            <person name="Kaster A.-K."/>
            <person name="Vollmers J."/>
            <person name="Poulsen M."/>
            <person name="Beemelmanns C."/>
        </authorList>
    </citation>
    <scope>NUCLEOTIDE SEQUENCE [LARGE SCALE GENOMIC DNA]</scope>
    <source>
        <strain evidence="2 3">RB5</strain>
    </source>
</reference>
<keyword evidence="3" id="KW-1185">Reference proteome</keyword>
<dbReference type="EMBL" id="WEGJ01000004">
    <property type="protein sequence ID" value="MQY11936.1"/>
    <property type="molecule type" value="Genomic_DNA"/>
</dbReference>
<dbReference type="Pfam" id="PF01636">
    <property type="entry name" value="APH"/>
    <property type="match status" value="1"/>
</dbReference>
<dbReference type="InterPro" id="IPR011009">
    <property type="entry name" value="Kinase-like_dom_sf"/>
</dbReference>
<dbReference type="InterPro" id="IPR002575">
    <property type="entry name" value="Aminoglycoside_PTrfase"/>
</dbReference>
<organism evidence="2 3">
    <name type="scientific">Streptomyces smaragdinus</name>
    <dbReference type="NCBI Taxonomy" id="2585196"/>
    <lineage>
        <taxon>Bacteria</taxon>
        <taxon>Bacillati</taxon>
        <taxon>Actinomycetota</taxon>
        <taxon>Actinomycetes</taxon>
        <taxon>Kitasatosporales</taxon>
        <taxon>Streptomycetaceae</taxon>
        <taxon>Streptomyces</taxon>
    </lineage>
</organism>
<accession>A0A7K0CEX6</accession>
<dbReference type="AlphaFoldDB" id="A0A7K0CEX6"/>
<evidence type="ECO:0000313" key="3">
    <source>
        <dbReference type="Proteomes" id="UP000466345"/>
    </source>
</evidence>
<evidence type="ECO:0000313" key="2">
    <source>
        <dbReference type="EMBL" id="MQY11936.1"/>
    </source>
</evidence>
<dbReference type="SUPFAM" id="SSF56112">
    <property type="entry name" value="Protein kinase-like (PK-like)"/>
    <property type="match status" value="1"/>
</dbReference>
<gene>
    <name evidence="2" type="ORF">SRB5_20560</name>
</gene>